<evidence type="ECO:0000313" key="4">
    <source>
        <dbReference type="Proteomes" id="UP001597237"/>
    </source>
</evidence>
<name>A0ABW4N3P4_9CAUL</name>
<feature type="domain" description="Activator of Hsp90 ATPase homologue 1/2-like C-terminal" evidence="2">
    <location>
        <begin position="25"/>
        <end position="156"/>
    </location>
</feature>
<keyword evidence="4" id="KW-1185">Reference proteome</keyword>
<dbReference type="Gene3D" id="3.30.530.20">
    <property type="match status" value="1"/>
</dbReference>
<dbReference type="Pfam" id="PF08327">
    <property type="entry name" value="AHSA1"/>
    <property type="match status" value="1"/>
</dbReference>
<comment type="similarity">
    <text evidence="1">Belongs to the AHA1 family.</text>
</comment>
<gene>
    <name evidence="3" type="ORF">ACFSC0_11765</name>
</gene>
<dbReference type="InterPro" id="IPR013538">
    <property type="entry name" value="ASHA1/2-like_C"/>
</dbReference>
<protein>
    <submittedName>
        <fullName evidence="3">SRPBCC family protein</fullName>
    </submittedName>
</protein>
<sequence>MRTDVMTEPSKVTHGSFTVERTYRHPPSKVFFAHADTATKRRWFVEGEGWEVFEHRNYFRVGGEEFSRFRFGDGPEMTNVTQYQDIVPDRRIVISYRMTVAGTNISVSLATIQIDPVAGGCRLTYTEQGAYFDEPNAVAMREEGCRELLEALAKELDRAA</sequence>
<dbReference type="Proteomes" id="UP001597237">
    <property type="component" value="Unassembled WGS sequence"/>
</dbReference>
<evidence type="ECO:0000313" key="3">
    <source>
        <dbReference type="EMBL" id="MFD1784074.1"/>
    </source>
</evidence>
<organism evidence="3 4">
    <name type="scientific">Phenylobacterium terrae</name>
    <dbReference type="NCBI Taxonomy" id="2665495"/>
    <lineage>
        <taxon>Bacteria</taxon>
        <taxon>Pseudomonadati</taxon>
        <taxon>Pseudomonadota</taxon>
        <taxon>Alphaproteobacteria</taxon>
        <taxon>Caulobacterales</taxon>
        <taxon>Caulobacteraceae</taxon>
        <taxon>Phenylobacterium</taxon>
    </lineage>
</organism>
<dbReference type="EMBL" id="JBHUEY010000001">
    <property type="protein sequence ID" value="MFD1784074.1"/>
    <property type="molecule type" value="Genomic_DNA"/>
</dbReference>
<dbReference type="SUPFAM" id="SSF55961">
    <property type="entry name" value="Bet v1-like"/>
    <property type="match status" value="1"/>
</dbReference>
<proteinExistence type="inferred from homology"/>
<dbReference type="RefSeq" id="WP_377282738.1">
    <property type="nucleotide sequence ID" value="NZ_JBHRSI010000008.1"/>
</dbReference>
<evidence type="ECO:0000256" key="1">
    <source>
        <dbReference type="ARBA" id="ARBA00006817"/>
    </source>
</evidence>
<evidence type="ECO:0000259" key="2">
    <source>
        <dbReference type="Pfam" id="PF08327"/>
    </source>
</evidence>
<reference evidence="4" key="1">
    <citation type="journal article" date="2019" name="Int. J. Syst. Evol. Microbiol.">
        <title>The Global Catalogue of Microorganisms (GCM) 10K type strain sequencing project: providing services to taxonomists for standard genome sequencing and annotation.</title>
        <authorList>
            <consortium name="The Broad Institute Genomics Platform"/>
            <consortium name="The Broad Institute Genome Sequencing Center for Infectious Disease"/>
            <person name="Wu L."/>
            <person name="Ma J."/>
        </authorList>
    </citation>
    <scope>NUCLEOTIDE SEQUENCE [LARGE SCALE GENOMIC DNA]</scope>
    <source>
        <strain evidence="4">DFY28</strain>
    </source>
</reference>
<dbReference type="CDD" id="cd08900">
    <property type="entry name" value="SRPBCC_CalC_Aha1-like_7"/>
    <property type="match status" value="1"/>
</dbReference>
<dbReference type="InterPro" id="IPR023393">
    <property type="entry name" value="START-like_dom_sf"/>
</dbReference>
<comment type="caution">
    <text evidence="3">The sequence shown here is derived from an EMBL/GenBank/DDBJ whole genome shotgun (WGS) entry which is preliminary data.</text>
</comment>
<accession>A0ABW4N3P4</accession>